<dbReference type="Pfam" id="PF03544">
    <property type="entry name" value="TonB_C"/>
    <property type="match status" value="1"/>
</dbReference>
<evidence type="ECO:0000256" key="5">
    <source>
        <dbReference type="SAM" id="MobiDB-lite"/>
    </source>
</evidence>
<evidence type="ECO:0000259" key="6">
    <source>
        <dbReference type="PROSITE" id="PS52015"/>
    </source>
</evidence>
<dbReference type="OrthoDB" id="5955134at2"/>
<protein>
    <submittedName>
        <fullName evidence="7">TonB family protein</fullName>
    </submittedName>
</protein>
<dbReference type="GO" id="GO:0055085">
    <property type="term" value="P:transmembrane transport"/>
    <property type="evidence" value="ECO:0007669"/>
    <property type="project" value="InterPro"/>
</dbReference>
<organism evidence="7 8">
    <name type="scientific">Rhodanobacter denitrificans</name>
    <dbReference type="NCBI Taxonomy" id="666685"/>
    <lineage>
        <taxon>Bacteria</taxon>
        <taxon>Pseudomonadati</taxon>
        <taxon>Pseudomonadota</taxon>
        <taxon>Gammaproteobacteria</taxon>
        <taxon>Lysobacterales</taxon>
        <taxon>Rhodanobacteraceae</taxon>
        <taxon>Rhodanobacter</taxon>
    </lineage>
</organism>
<dbReference type="KEGG" id="rhd:R2APBS1_3866"/>
<dbReference type="Proteomes" id="UP000011859">
    <property type="component" value="Chromosome"/>
</dbReference>
<evidence type="ECO:0000313" key="7">
    <source>
        <dbReference type="EMBL" id="AGG90918.1"/>
    </source>
</evidence>
<dbReference type="EMBL" id="CP003470">
    <property type="protein sequence ID" value="AGG90918.1"/>
    <property type="molecule type" value="Genomic_DNA"/>
</dbReference>
<keyword evidence="8" id="KW-1185">Reference proteome</keyword>
<dbReference type="PROSITE" id="PS52015">
    <property type="entry name" value="TONB_CTD"/>
    <property type="match status" value="1"/>
</dbReference>
<evidence type="ECO:0000256" key="2">
    <source>
        <dbReference type="ARBA" id="ARBA00022692"/>
    </source>
</evidence>
<dbReference type="SUPFAM" id="SSF74653">
    <property type="entry name" value="TolA/TonB C-terminal domain"/>
    <property type="match status" value="1"/>
</dbReference>
<dbReference type="HOGENOM" id="CLU_1474089_0_0_6"/>
<sequence length="183" mass="19554" precursor="true">MFRLRTTASLSLLALAVGVAGTGWLSAQTSVWSGPPTRYTAQVDTPTALRARPSPHRPRRSPRVAPARRMLPPAVVADEAQAAIAAPAPELVPLATPADTSQSWDELRGHLDGRVLLHVDIDGNGRVTTASLSESSGDPVLDQHALRSVRGWRFAVPPDHPDGLSGELPMRFTSRGDRVAQLP</sequence>
<keyword evidence="4" id="KW-0472">Membrane</keyword>
<proteinExistence type="predicted"/>
<evidence type="ECO:0000256" key="4">
    <source>
        <dbReference type="ARBA" id="ARBA00023136"/>
    </source>
</evidence>
<feature type="compositionally biased region" description="Basic and acidic residues" evidence="5">
    <location>
        <begin position="174"/>
        <end position="183"/>
    </location>
</feature>
<keyword evidence="3" id="KW-1133">Transmembrane helix</keyword>
<dbReference type="NCBIfam" id="TIGR01352">
    <property type="entry name" value="tonB_Cterm"/>
    <property type="match status" value="1"/>
</dbReference>
<name>M4NMQ0_9GAMM</name>
<dbReference type="STRING" id="666685.R2APBS1_3866"/>
<evidence type="ECO:0000313" key="8">
    <source>
        <dbReference type="Proteomes" id="UP000011859"/>
    </source>
</evidence>
<gene>
    <name evidence="7" type="ORF">R2APBS1_3866</name>
</gene>
<feature type="region of interest" description="Disordered" evidence="5">
    <location>
        <begin position="157"/>
        <end position="183"/>
    </location>
</feature>
<comment type="subcellular location">
    <subcellularLocation>
        <location evidence="1">Membrane</location>
        <topology evidence="1">Single-pass membrane protein</topology>
    </subcellularLocation>
</comment>
<dbReference type="InterPro" id="IPR037682">
    <property type="entry name" value="TonB_C"/>
</dbReference>
<dbReference type="eggNOG" id="COG0810">
    <property type="taxonomic scope" value="Bacteria"/>
</dbReference>
<keyword evidence="2" id="KW-0812">Transmembrane</keyword>
<dbReference type="GO" id="GO:0016020">
    <property type="term" value="C:membrane"/>
    <property type="evidence" value="ECO:0007669"/>
    <property type="project" value="UniProtKB-SubCell"/>
</dbReference>
<evidence type="ECO:0000256" key="3">
    <source>
        <dbReference type="ARBA" id="ARBA00022989"/>
    </source>
</evidence>
<dbReference type="AlphaFoldDB" id="M4NMQ0"/>
<accession>M4NMQ0</accession>
<feature type="domain" description="TonB C-terminal" evidence="6">
    <location>
        <begin position="87"/>
        <end position="181"/>
    </location>
</feature>
<reference evidence="7 8" key="1">
    <citation type="submission" date="2012-04" db="EMBL/GenBank/DDBJ databases">
        <title>Complete genome of Rhodanobacter sp. 2APBS1.</title>
        <authorList>
            <consortium name="US DOE Joint Genome Institute"/>
            <person name="Huntemann M."/>
            <person name="Wei C.-L."/>
            <person name="Han J."/>
            <person name="Detter J.C."/>
            <person name="Han C."/>
            <person name="Tapia R."/>
            <person name="Munk A.C.C."/>
            <person name="Chen A."/>
            <person name="Krypides N."/>
            <person name="Mavromatis K."/>
            <person name="Markowitz V."/>
            <person name="Szeto E."/>
            <person name="Ivanova N."/>
            <person name="Mikhailova N."/>
            <person name="Ovchinnikova G."/>
            <person name="Pagani I."/>
            <person name="Pati A."/>
            <person name="Goodwin L."/>
            <person name="Peters L."/>
            <person name="Pitluck S."/>
            <person name="Woyke T."/>
            <person name="Prakash O."/>
            <person name="Elkins J."/>
            <person name="Brown S."/>
            <person name="Palumbo A."/>
            <person name="Hemme C."/>
            <person name="Zhou J."/>
            <person name="Watson D."/>
            <person name="Jardine P."/>
            <person name="Kostka J."/>
            <person name="Green S."/>
        </authorList>
    </citation>
    <scope>NUCLEOTIDE SEQUENCE [LARGE SCALE GENOMIC DNA]</scope>
    <source>
        <strain evidence="7 8">2APBS1</strain>
    </source>
</reference>
<dbReference type="InterPro" id="IPR006260">
    <property type="entry name" value="TonB/TolA_C"/>
</dbReference>
<evidence type="ECO:0000256" key="1">
    <source>
        <dbReference type="ARBA" id="ARBA00004167"/>
    </source>
</evidence>
<dbReference type="Gene3D" id="3.30.1150.10">
    <property type="match status" value="1"/>
</dbReference>
<dbReference type="RefSeq" id="WP_015449145.1">
    <property type="nucleotide sequence ID" value="NC_020541.1"/>
</dbReference>